<name>A0A419PMX2_CLOSI</name>
<protein>
    <submittedName>
        <fullName evidence="1">Uncharacterized protein</fullName>
    </submittedName>
</protein>
<reference evidence="1 2" key="1">
    <citation type="journal article" date="2018" name="Biotechnol. Adv.">
        <title>Improved genomic resources and new bioinformatic workflow for the carcinogenic parasite Clonorchis sinensis: Biotechnological implications.</title>
        <authorList>
            <person name="Wang D."/>
            <person name="Korhonen P.K."/>
            <person name="Gasser R.B."/>
            <person name="Young N.D."/>
        </authorList>
    </citation>
    <scope>NUCLEOTIDE SEQUENCE [LARGE SCALE GENOMIC DNA]</scope>
    <source>
        <strain evidence="1">Cs-k2</strain>
    </source>
</reference>
<gene>
    <name evidence="1" type="ORF">CSKR_108085</name>
</gene>
<evidence type="ECO:0000313" key="1">
    <source>
        <dbReference type="EMBL" id="KAG5444553.1"/>
    </source>
</evidence>
<evidence type="ECO:0000313" key="2">
    <source>
        <dbReference type="Proteomes" id="UP000286415"/>
    </source>
</evidence>
<dbReference type="InParanoid" id="A0A419PMX2"/>
<comment type="caution">
    <text evidence="1">The sequence shown here is derived from an EMBL/GenBank/DDBJ whole genome shotgun (WGS) entry which is preliminary data.</text>
</comment>
<dbReference type="EMBL" id="NIRI02000056">
    <property type="protein sequence ID" value="KAG5444553.1"/>
    <property type="molecule type" value="Genomic_DNA"/>
</dbReference>
<sequence>MPVAFVFQSVPKNREALNNRIMEKYTHLQINLVFARLIWNPAESPVCDVSRQLNVLHQAASLLKILRQPTTGFALLRAHQVGAVPEFPSALCSSSTQITYVLKPYGNLFGHAPFHFSFDLWNFRP</sequence>
<organism evidence="1 2">
    <name type="scientific">Clonorchis sinensis</name>
    <name type="common">Chinese liver fluke</name>
    <dbReference type="NCBI Taxonomy" id="79923"/>
    <lineage>
        <taxon>Eukaryota</taxon>
        <taxon>Metazoa</taxon>
        <taxon>Spiralia</taxon>
        <taxon>Lophotrochozoa</taxon>
        <taxon>Platyhelminthes</taxon>
        <taxon>Trematoda</taxon>
        <taxon>Digenea</taxon>
        <taxon>Opisthorchiida</taxon>
        <taxon>Opisthorchiata</taxon>
        <taxon>Opisthorchiidae</taxon>
        <taxon>Clonorchis</taxon>
    </lineage>
</organism>
<proteinExistence type="predicted"/>
<dbReference type="AlphaFoldDB" id="A0A419PMX2"/>
<reference evidence="1 2" key="2">
    <citation type="journal article" date="2021" name="Genomics">
        <title>High-quality reference genome for Clonorchis sinensis.</title>
        <authorList>
            <person name="Young N.D."/>
            <person name="Stroehlein A.J."/>
            <person name="Kinkar L."/>
            <person name="Wang T."/>
            <person name="Sohn W.M."/>
            <person name="Chang B.C.H."/>
            <person name="Kaur P."/>
            <person name="Weisz D."/>
            <person name="Dudchenko O."/>
            <person name="Aiden E.L."/>
            <person name="Korhonen P.K."/>
            <person name="Gasser R.B."/>
        </authorList>
    </citation>
    <scope>NUCLEOTIDE SEQUENCE [LARGE SCALE GENOMIC DNA]</scope>
    <source>
        <strain evidence="1">Cs-k2</strain>
    </source>
</reference>
<dbReference type="Proteomes" id="UP000286415">
    <property type="component" value="Unassembled WGS sequence"/>
</dbReference>
<accession>A0A419PMX2</accession>
<keyword evidence="2" id="KW-1185">Reference proteome</keyword>